<dbReference type="EMBL" id="JASBWS010000057">
    <property type="protein sequence ID" value="KAJ9103709.1"/>
    <property type="molecule type" value="Genomic_DNA"/>
</dbReference>
<protein>
    <submittedName>
        <fullName evidence="1">Uncharacterized protein</fullName>
    </submittedName>
</protein>
<keyword evidence="2" id="KW-1185">Reference proteome</keyword>
<evidence type="ECO:0000313" key="2">
    <source>
        <dbReference type="Proteomes" id="UP001230649"/>
    </source>
</evidence>
<gene>
    <name evidence="1" type="ORF">QFC20_004713</name>
</gene>
<sequence length="449" mass="51397">MSYVPPHLRNRPLQSIHRPAQSSSSQALIPPNSQTSPKPRDNHGLQTSRHAQTSFRTTPSRPIRLQESGTVLESNPNDIKPRRMNREDDKPGNEENAAKMLSTEMELLGTVSRSGGLGDENDALKDSATQEKYKAWIQSKLDSFDTRFPEYDSTEIDAEAKEALEIMNSILIYLRKLREGLIASRTLDDFAIEVYETSAQYAIKARNHPQIISSLSVLVPRGYDSLEQSRRRVNESNNLSESLQKLDLNTRESRQSTPGRYPRKGLFTSLLLLYDIIYRQSPRDFINRFSALTQADVTSQGRRRRPRHNEHPFIDENDPHMQYTWNVYQALLQASSLSFQALSQPVVRLRGTGMTKDDSQIVYRTDPLQRIVLSWANERIRQDAWNILQKGYHPQLGLSVDWCSRLLLFPTAATDGEKEEWKDNSALFDMRGWIHAQGGRIENSKVFPS</sequence>
<proteinExistence type="predicted"/>
<accession>A0ACC2VXK5</accession>
<organism evidence="1 2">
    <name type="scientific">Naganishia adeliensis</name>
    <dbReference type="NCBI Taxonomy" id="92952"/>
    <lineage>
        <taxon>Eukaryota</taxon>
        <taxon>Fungi</taxon>
        <taxon>Dikarya</taxon>
        <taxon>Basidiomycota</taxon>
        <taxon>Agaricomycotina</taxon>
        <taxon>Tremellomycetes</taxon>
        <taxon>Filobasidiales</taxon>
        <taxon>Filobasidiaceae</taxon>
        <taxon>Naganishia</taxon>
    </lineage>
</organism>
<dbReference type="Proteomes" id="UP001230649">
    <property type="component" value="Unassembled WGS sequence"/>
</dbReference>
<reference evidence="1" key="1">
    <citation type="submission" date="2023-04" db="EMBL/GenBank/DDBJ databases">
        <title>Draft Genome sequencing of Naganishia species isolated from polar environments using Oxford Nanopore Technology.</title>
        <authorList>
            <person name="Leo P."/>
            <person name="Venkateswaran K."/>
        </authorList>
    </citation>
    <scope>NUCLEOTIDE SEQUENCE</scope>
    <source>
        <strain evidence="1">MNA-CCFEE 5262</strain>
    </source>
</reference>
<evidence type="ECO:0000313" key="1">
    <source>
        <dbReference type="EMBL" id="KAJ9103709.1"/>
    </source>
</evidence>
<name>A0ACC2VXK5_9TREE</name>
<comment type="caution">
    <text evidence="1">The sequence shown here is derived from an EMBL/GenBank/DDBJ whole genome shotgun (WGS) entry which is preliminary data.</text>
</comment>